<proteinExistence type="inferred from homology"/>
<dbReference type="UniPathway" id="UPA00378"/>
<accession>W6MI62</accession>
<dbReference type="OrthoDB" id="19039at2759"/>
<keyword evidence="4 12" id="KW-0328">Glycosyltransferase</keyword>
<keyword evidence="9 12" id="KW-0472">Membrane</keyword>
<keyword evidence="6 12" id="KW-0812">Transmembrane</keyword>
<organism evidence="13 14">
    <name type="scientific">Kuraishia capsulata CBS 1993</name>
    <dbReference type="NCBI Taxonomy" id="1382522"/>
    <lineage>
        <taxon>Eukaryota</taxon>
        <taxon>Fungi</taxon>
        <taxon>Dikarya</taxon>
        <taxon>Ascomycota</taxon>
        <taxon>Saccharomycotina</taxon>
        <taxon>Pichiomycetes</taxon>
        <taxon>Pichiales</taxon>
        <taxon>Pichiaceae</taxon>
        <taxon>Kuraishia</taxon>
    </lineage>
</organism>
<comment type="similarity">
    <text evidence="3 12">Belongs to the glycosyltransferase 22 family.</text>
</comment>
<comment type="function">
    <text evidence="10">Mannosyltransferase that operates in the biosynthetic pathway of dolichol-linked oligosaccharides, the glycan precursors employed in protein asparagine (N)-glycosylation. The assembly of dolichol-linked oligosaccharides begins on the cytosolic side of the endoplasmic reticulum membrane and finishes in its lumen. The sequential addition of sugars to dolichol pyrophosphate produces dolichol-linked oligosaccharides containing fourteen sugars, including two GlcNAcs, nine mannoses and three glucoses. Once assembled, the oligosaccharide is transferred from the lipid to nascent proteins by oligosaccharyltransferases. In the lumen of the endoplasmic reticulum, adds the eighth mannose residue in an alpha-1,6 linkage onto Man(7)GlcNAc(2)-PP-dolichol to produce Man(8)GlcNAc(2)-PP-dolichol.</text>
</comment>
<gene>
    <name evidence="13" type="ORF">KUCA_T00001786001</name>
</gene>
<sequence length="557" mass="62149">MQYWGWLDSAFIVLISTYLVLAPYSKVEESFSLQAVYDMLNHGYADLELYDHKTFEGAVPRSFFGPLLISVIVKPIKPLLDKYYPDPTELNLQLLVRGVIGLTNGLSLIRLRRSLAASCALNSKYISVWFAVLQYSQFHIVYYASRSLPNFLALPFVNHALAYIVKGEFVPGVTWMCFTGVVMRLEVGLYGCCFALMSVLLGQSSLITTLGGMVAGSLVGLGTTLFVDSYFWGHLEFPELTAFIYNVVEGNSQNWGVEPFSAYFFKYSRALFFPPIVPIMLVKGLTKDPSQNGKGNTIRTICISSLLFVFVMSFQAHKEWRFIIYAVPALTVVGANGADLVVSQFGSSIPNRLLSLLAFVLPVVSLGTSLFMGYVSSFNYPGGVALANLNERLLKLDQTAGLIQQEITVHMDIPACMTGITLFGQLKPESLTNFKVNYDKNENRTQLLETATWEDYNYVITDLDSEADNQYLPKALVDTKLKDVPGCNWYKVDVVQMFAGVQVAPFVEYAKEIANDGFQLCEDIISLDTTNIKKVLDDSIILKDALYVYEKVCNDVI</sequence>
<comment type="subcellular location">
    <subcellularLocation>
        <location evidence="1 12">Endoplasmic reticulum membrane</location>
        <topology evidence="1 12">Multi-pass membrane protein</topology>
    </subcellularLocation>
</comment>
<evidence type="ECO:0000256" key="8">
    <source>
        <dbReference type="ARBA" id="ARBA00022989"/>
    </source>
</evidence>
<evidence type="ECO:0000256" key="1">
    <source>
        <dbReference type="ARBA" id="ARBA00004477"/>
    </source>
</evidence>
<evidence type="ECO:0000256" key="12">
    <source>
        <dbReference type="RuleBase" id="RU363075"/>
    </source>
</evidence>
<evidence type="ECO:0000313" key="14">
    <source>
        <dbReference type="Proteomes" id="UP000019384"/>
    </source>
</evidence>
<dbReference type="InterPro" id="IPR005599">
    <property type="entry name" value="GPI_mannosylTrfase"/>
</dbReference>
<dbReference type="PANTHER" id="PTHR22760">
    <property type="entry name" value="GLYCOSYLTRANSFERASE"/>
    <property type="match status" value="1"/>
</dbReference>
<keyword evidence="8 12" id="KW-1133">Transmembrane helix</keyword>
<evidence type="ECO:0000256" key="4">
    <source>
        <dbReference type="ARBA" id="ARBA00022676"/>
    </source>
</evidence>
<dbReference type="GO" id="GO:0005789">
    <property type="term" value="C:endoplasmic reticulum membrane"/>
    <property type="evidence" value="ECO:0007669"/>
    <property type="project" value="UniProtKB-SubCell"/>
</dbReference>
<feature type="transmembrane region" description="Helical" evidence="12">
    <location>
        <begin position="206"/>
        <end position="227"/>
    </location>
</feature>
<evidence type="ECO:0000256" key="3">
    <source>
        <dbReference type="ARBA" id="ARBA00007063"/>
    </source>
</evidence>
<evidence type="ECO:0000256" key="5">
    <source>
        <dbReference type="ARBA" id="ARBA00022679"/>
    </source>
</evidence>
<dbReference type="HOGENOM" id="CLU_008917_4_0_1"/>
<evidence type="ECO:0000256" key="9">
    <source>
        <dbReference type="ARBA" id="ARBA00023136"/>
    </source>
</evidence>
<dbReference type="Proteomes" id="UP000019384">
    <property type="component" value="Unassembled WGS sequence"/>
</dbReference>
<dbReference type="GO" id="GO:0052917">
    <property type="term" value="F:dol-P-Man:Man(7)GlcNAc(2)-PP-Dol alpha-1,6-mannosyltransferase activity"/>
    <property type="evidence" value="ECO:0007669"/>
    <property type="project" value="UniProtKB-EC"/>
</dbReference>
<dbReference type="GeneID" id="34519215"/>
<dbReference type="EMBL" id="HG793126">
    <property type="protein sequence ID" value="CDK25816.1"/>
    <property type="molecule type" value="Genomic_DNA"/>
</dbReference>
<dbReference type="Pfam" id="PF03901">
    <property type="entry name" value="Glyco_transf_22"/>
    <property type="match status" value="1"/>
</dbReference>
<evidence type="ECO:0000256" key="10">
    <source>
        <dbReference type="ARBA" id="ARBA00044721"/>
    </source>
</evidence>
<evidence type="ECO:0000256" key="2">
    <source>
        <dbReference type="ARBA" id="ARBA00004922"/>
    </source>
</evidence>
<evidence type="ECO:0000256" key="6">
    <source>
        <dbReference type="ARBA" id="ARBA00022692"/>
    </source>
</evidence>
<protein>
    <recommendedName>
        <fullName evidence="12">Mannosyltransferase</fullName>
        <ecNumber evidence="12">2.4.1.-</ecNumber>
    </recommendedName>
</protein>
<dbReference type="STRING" id="1382522.W6MI62"/>
<dbReference type="AlphaFoldDB" id="W6MI62"/>
<evidence type="ECO:0000256" key="7">
    <source>
        <dbReference type="ARBA" id="ARBA00022824"/>
    </source>
</evidence>
<feature type="transmembrane region" description="Helical" evidence="12">
    <location>
        <begin position="267"/>
        <end position="286"/>
    </location>
</feature>
<reference evidence="13" key="1">
    <citation type="submission" date="2013-12" db="EMBL/GenBank/DDBJ databases">
        <authorList>
            <person name="Genoscope - CEA"/>
        </authorList>
    </citation>
    <scope>NUCLEOTIDE SEQUENCE</scope>
    <source>
        <strain evidence="13">CBS 1993</strain>
    </source>
</reference>
<name>W6MI62_9ASCO</name>
<evidence type="ECO:0000256" key="11">
    <source>
        <dbReference type="ARBA" id="ARBA00048899"/>
    </source>
</evidence>
<feature type="transmembrane region" description="Helical" evidence="12">
    <location>
        <begin position="298"/>
        <end position="316"/>
    </location>
</feature>
<dbReference type="GO" id="GO:0006488">
    <property type="term" value="P:dolichol-linked oligosaccharide biosynthetic process"/>
    <property type="evidence" value="ECO:0007669"/>
    <property type="project" value="EnsemblFungi"/>
</dbReference>
<comment type="pathway">
    <text evidence="2">Protein modification; protein glycosylation.</text>
</comment>
<keyword evidence="5" id="KW-0808">Transferase</keyword>
<feature type="transmembrane region" description="Helical" evidence="12">
    <location>
        <begin position="322"/>
        <end position="342"/>
    </location>
</feature>
<comment type="catalytic activity">
    <reaction evidence="11">
        <text>an alpha-D-Man-(1-&gt;2)-alpha-D-Man-(1-&gt;2)-alpha-D-Man-(1-&gt;3)-[alpha-D-Man-(1-&gt;2)-alpha-D-Man-(1-&gt;3)-alpha-D-Man-(1-&gt;6)]-beta-D-Man-(1-&gt;4)-beta-D-GlcNAc-(1-&gt;4)-alpha-D-GlcNAc-diphospho-di-trans,poly-cis-dolichol + a di-trans,poly-cis-dolichyl beta-D-mannosyl phosphate = an alpha-D-Man-(1-&gt;2)-alpha-D-Man-(1-&gt;2)-alpha-D-Man-(1-&gt;3)-[alpha-D-Man-(1-&gt;2)-alpha-D-Man-(1-&gt;3)-[alpha-D-Man-(1-&gt;6)]-alpha-D-Man-(1-&gt;6)]-beta-D-Man-(1-&gt;4)-beta-D-GlcNAc-(1-&gt;4)-alpha-D-GlcNAc-diphospho-di-trans,poly-cis-dolichol + a di-trans,poly-cis-dolichyl phosphate + H(+)</text>
        <dbReference type="Rhea" id="RHEA:29535"/>
        <dbReference type="Rhea" id="RHEA-COMP:19498"/>
        <dbReference type="Rhea" id="RHEA-COMP:19501"/>
        <dbReference type="Rhea" id="RHEA-COMP:19518"/>
        <dbReference type="Rhea" id="RHEA-COMP:19519"/>
        <dbReference type="ChEBI" id="CHEBI:15378"/>
        <dbReference type="ChEBI" id="CHEBI:57683"/>
        <dbReference type="ChEBI" id="CHEBI:58211"/>
        <dbReference type="ChEBI" id="CHEBI:132517"/>
        <dbReference type="ChEBI" id="CHEBI:132519"/>
        <dbReference type="EC" id="2.4.1.260"/>
    </reaction>
    <physiologicalReaction direction="left-to-right" evidence="11">
        <dbReference type="Rhea" id="RHEA:29536"/>
    </physiologicalReaction>
</comment>
<feature type="transmembrane region" description="Helical" evidence="12">
    <location>
        <begin position="6"/>
        <end position="24"/>
    </location>
</feature>
<evidence type="ECO:0000313" key="13">
    <source>
        <dbReference type="EMBL" id="CDK25816.1"/>
    </source>
</evidence>
<reference evidence="13" key="2">
    <citation type="submission" date="2014-02" db="EMBL/GenBank/DDBJ databases">
        <title>Complete DNA sequence of /Kuraishia capsulata/ illustrates novel genomic features among budding yeasts (/Saccharomycotina/).</title>
        <authorList>
            <person name="Morales L."/>
            <person name="Noel B."/>
            <person name="Porcel B."/>
            <person name="Marcet-Houben M."/>
            <person name="Hullo M-F."/>
            <person name="Sacerdot C."/>
            <person name="Tekaia F."/>
            <person name="Leh-Louis V."/>
            <person name="Despons L."/>
            <person name="Khanna V."/>
            <person name="Aury J-M."/>
            <person name="Barbe V."/>
            <person name="Couloux A."/>
            <person name="Labadie K."/>
            <person name="Pelletier E."/>
            <person name="Souciet J-L."/>
            <person name="Boekhout T."/>
            <person name="Gabaldon T."/>
            <person name="Wincker P."/>
            <person name="Dujon B."/>
        </authorList>
    </citation>
    <scope>NUCLEOTIDE SEQUENCE</scope>
    <source>
        <strain evidence="13">CBS 1993</strain>
    </source>
</reference>
<feature type="transmembrane region" description="Helical" evidence="12">
    <location>
        <begin position="354"/>
        <end position="375"/>
    </location>
</feature>
<keyword evidence="7 12" id="KW-0256">Endoplasmic reticulum</keyword>
<keyword evidence="14" id="KW-1185">Reference proteome</keyword>
<dbReference type="RefSeq" id="XP_022457827.1">
    <property type="nucleotide sequence ID" value="XM_022604002.1"/>
</dbReference>
<dbReference type="EC" id="2.4.1.-" evidence="12"/>
<dbReference type="PANTHER" id="PTHR22760:SF1">
    <property type="entry name" value="DOL-P-MAN:MAN(7)GLCNAC(2)-PP-DOL ALPHA-1,6-MANNOSYLTRANSFERASE"/>
    <property type="match status" value="1"/>
</dbReference>